<keyword evidence="5 9" id="KW-1133">Transmembrane helix</keyword>
<keyword evidence="7 11" id="KW-0675">Receptor</keyword>
<evidence type="ECO:0000313" key="11">
    <source>
        <dbReference type="EMBL" id="CAG6743379.1"/>
    </source>
</evidence>
<dbReference type="EMBL" id="HBUF01447098">
    <property type="protein sequence ID" value="CAG6743379.1"/>
    <property type="molecule type" value="Transcribed_RNA"/>
</dbReference>
<dbReference type="GO" id="GO:0004930">
    <property type="term" value="F:G protein-coupled receptor activity"/>
    <property type="evidence" value="ECO:0007669"/>
    <property type="project" value="InterPro"/>
</dbReference>
<dbReference type="GO" id="GO:0005886">
    <property type="term" value="C:plasma membrane"/>
    <property type="evidence" value="ECO:0007669"/>
    <property type="project" value="UniProtKB-SubCell"/>
</dbReference>
<dbReference type="GO" id="GO:0032870">
    <property type="term" value="P:cellular response to hormone stimulus"/>
    <property type="evidence" value="ECO:0007669"/>
    <property type="project" value="TreeGrafter"/>
</dbReference>
<accession>A0A8D8ZAE7</accession>
<comment type="subcellular location">
    <subcellularLocation>
        <location evidence="1">Cell membrane</location>
        <topology evidence="1">Multi-pass membrane protein</topology>
    </subcellularLocation>
</comment>
<feature type="transmembrane region" description="Helical" evidence="9">
    <location>
        <begin position="138"/>
        <end position="160"/>
    </location>
</feature>
<dbReference type="Pfam" id="PF00001">
    <property type="entry name" value="7tm_1"/>
    <property type="match status" value="1"/>
</dbReference>
<evidence type="ECO:0000256" key="7">
    <source>
        <dbReference type="ARBA" id="ARBA00023170"/>
    </source>
</evidence>
<comment type="similarity">
    <text evidence="2">Belongs to the G-protein coupled receptor 1 family.</text>
</comment>
<feature type="compositionally biased region" description="Polar residues" evidence="8">
    <location>
        <begin position="244"/>
        <end position="261"/>
    </location>
</feature>
<feature type="domain" description="G-protein coupled receptors family 1 profile" evidence="10">
    <location>
        <begin position="1"/>
        <end position="192"/>
    </location>
</feature>
<dbReference type="PRINTS" id="PR00237">
    <property type="entry name" value="GPCRRHODOPSN"/>
</dbReference>
<dbReference type="SUPFAM" id="SSF81321">
    <property type="entry name" value="Family A G protein-coupled receptor-like"/>
    <property type="match status" value="1"/>
</dbReference>
<evidence type="ECO:0000256" key="6">
    <source>
        <dbReference type="ARBA" id="ARBA00023136"/>
    </source>
</evidence>
<dbReference type="EMBL" id="HBUF01447097">
    <property type="protein sequence ID" value="CAG6743378.1"/>
    <property type="molecule type" value="Transcribed_RNA"/>
</dbReference>
<evidence type="ECO:0000256" key="9">
    <source>
        <dbReference type="SAM" id="Phobius"/>
    </source>
</evidence>
<sequence>MLVIGYAISGIYSIPQAFIFHVASPAGHPNFTQCVSFNSFASDAAERYYNFFTVAVMYFIPLTIIAFCYFSIYSEVCKRKGKFPSSTGRVFRHSNIVDNSKIKLVTLLDAAPSSVSRLRMNNRTNVNKTMVRTLRMTIIIVLTFFVCWTPYVIMTVWYMIDWDSARSVINANVQDILFIMALSNSCLNPVIYGRYTRFLKFGTGKSCWSRFERSPTVSSQHHHTRKQQMDNLMMTTRRYQQYQHTRSSVGATSRNSVSQDSVLDVNSLPTGTLRSRTLLTESSRFPPTRASVPCTSAIIHHHDFNFNSDPGRTNVH</sequence>
<dbReference type="PANTHER" id="PTHR24241">
    <property type="entry name" value="NEUROPEPTIDE RECEPTOR-RELATED G-PROTEIN COUPLED RECEPTOR"/>
    <property type="match status" value="1"/>
</dbReference>
<organism evidence="11">
    <name type="scientific">Cacopsylla melanoneura</name>
    <dbReference type="NCBI Taxonomy" id="428564"/>
    <lineage>
        <taxon>Eukaryota</taxon>
        <taxon>Metazoa</taxon>
        <taxon>Ecdysozoa</taxon>
        <taxon>Arthropoda</taxon>
        <taxon>Hexapoda</taxon>
        <taxon>Insecta</taxon>
        <taxon>Pterygota</taxon>
        <taxon>Neoptera</taxon>
        <taxon>Paraneoptera</taxon>
        <taxon>Hemiptera</taxon>
        <taxon>Sternorrhyncha</taxon>
        <taxon>Psylloidea</taxon>
        <taxon>Psyllidae</taxon>
        <taxon>Psyllinae</taxon>
        <taxon>Cacopsylla</taxon>
    </lineage>
</organism>
<feature type="transmembrane region" description="Helical" evidence="9">
    <location>
        <begin position="176"/>
        <end position="195"/>
    </location>
</feature>
<evidence type="ECO:0000256" key="5">
    <source>
        <dbReference type="ARBA" id="ARBA00022989"/>
    </source>
</evidence>
<evidence type="ECO:0000256" key="8">
    <source>
        <dbReference type="SAM" id="MobiDB-lite"/>
    </source>
</evidence>
<dbReference type="InterPro" id="IPR017452">
    <property type="entry name" value="GPCR_Rhodpsn_7TM"/>
</dbReference>
<feature type="region of interest" description="Disordered" evidence="8">
    <location>
        <begin position="244"/>
        <end position="263"/>
    </location>
</feature>
<evidence type="ECO:0000256" key="1">
    <source>
        <dbReference type="ARBA" id="ARBA00004651"/>
    </source>
</evidence>
<keyword evidence="3" id="KW-1003">Cell membrane</keyword>
<evidence type="ECO:0000259" key="10">
    <source>
        <dbReference type="PROSITE" id="PS50262"/>
    </source>
</evidence>
<keyword evidence="4 9" id="KW-0812">Transmembrane</keyword>
<keyword evidence="6 9" id="KW-0472">Membrane</keyword>
<dbReference type="InterPro" id="IPR000276">
    <property type="entry name" value="GPCR_Rhodpsn"/>
</dbReference>
<protein>
    <submittedName>
        <fullName evidence="11">Gonadotropin-releasing hormone receptor</fullName>
    </submittedName>
</protein>
<feature type="transmembrane region" description="Helical" evidence="9">
    <location>
        <begin position="48"/>
        <end position="72"/>
    </location>
</feature>
<evidence type="ECO:0000256" key="4">
    <source>
        <dbReference type="ARBA" id="ARBA00022692"/>
    </source>
</evidence>
<dbReference type="GO" id="GO:0042277">
    <property type="term" value="F:peptide binding"/>
    <property type="evidence" value="ECO:0007669"/>
    <property type="project" value="TreeGrafter"/>
</dbReference>
<name>A0A8D8ZAE7_9HEMI</name>
<evidence type="ECO:0000256" key="2">
    <source>
        <dbReference type="ARBA" id="ARBA00010663"/>
    </source>
</evidence>
<evidence type="ECO:0000256" key="3">
    <source>
        <dbReference type="ARBA" id="ARBA00022475"/>
    </source>
</evidence>
<proteinExistence type="inferred from homology"/>
<dbReference type="Gene3D" id="1.20.1070.10">
    <property type="entry name" value="Rhodopsin 7-helix transmembrane proteins"/>
    <property type="match status" value="1"/>
</dbReference>
<dbReference type="PROSITE" id="PS50262">
    <property type="entry name" value="G_PROTEIN_RECEP_F1_2"/>
    <property type="match status" value="1"/>
</dbReference>
<dbReference type="PANTHER" id="PTHR24241:SF190">
    <property type="entry name" value="CARDIOACCELERATORY PEPTIDE RECEPTOR-LIKE PROTEIN"/>
    <property type="match status" value="1"/>
</dbReference>
<reference evidence="11" key="1">
    <citation type="submission" date="2021-05" db="EMBL/GenBank/DDBJ databases">
        <authorList>
            <person name="Alioto T."/>
            <person name="Alioto T."/>
            <person name="Gomez Garrido J."/>
        </authorList>
    </citation>
    <scope>NUCLEOTIDE SEQUENCE</scope>
</reference>
<dbReference type="AlphaFoldDB" id="A0A8D8ZAE7"/>